<dbReference type="InterPro" id="IPR019557">
    <property type="entry name" value="AminoTfrase-like_pln_mobile"/>
</dbReference>
<evidence type="ECO:0008006" key="5">
    <source>
        <dbReference type="Google" id="ProtNLM"/>
    </source>
</evidence>
<dbReference type="PANTHER" id="PTHR46033:SF65">
    <property type="entry name" value="AMINOTRANSFERASE-LIKE PLANT MOBILE DOMAIN-CONTAINING PROTEIN"/>
    <property type="match status" value="1"/>
</dbReference>
<dbReference type="InterPro" id="IPR044824">
    <property type="entry name" value="MAIN-like"/>
</dbReference>
<organism evidence="4">
    <name type="scientific">Oryza sativa subsp. japonica</name>
    <name type="common">Rice</name>
    <dbReference type="NCBI Taxonomy" id="39947"/>
    <lineage>
        <taxon>Eukaryota</taxon>
        <taxon>Viridiplantae</taxon>
        <taxon>Streptophyta</taxon>
        <taxon>Embryophyta</taxon>
        <taxon>Tracheophyta</taxon>
        <taxon>Spermatophyta</taxon>
        <taxon>Magnoliopsida</taxon>
        <taxon>Liliopsida</taxon>
        <taxon>Poales</taxon>
        <taxon>Poaceae</taxon>
        <taxon>BOP clade</taxon>
        <taxon>Oryzoideae</taxon>
        <taxon>Oryzeae</taxon>
        <taxon>Oryzinae</taxon>
        <taxon>Oryza</taxon>
        <taxon>Oryza sativa</taxon>
    </lineage>
</organism>
<reference evidence="4" key="1">
    <citation type="journal article" date="2005" name="BMC Biol.">
        <title>The sequence of rice chromosomes 11 and 12, rich in disease resistance genes and recent gene duplications.</title>
        <authorList>
            <consortium name="The rice chromosomes 11 and 12 sequencing consortia"/>
        </authorList>
    </citation>
    <scope>NUCLEOTIDE SEQUENCE [LARGE SCALE GENOMIC DNA]</scope>
</reference>
<dbReference type="GO" id="GO:0010073">
    <property type="term" value="P:meristem maintenance"/>
    <property type="evidence" value="ECO:0007669"/>
    <property type="project" value="InterPro"/>
</dbReference>
<reference evidence="4" key="3">
    <citation type="submission" date="2006-01" db="EMBL/GenBank/DDBJ databases">
        <authorList>
            <person name="Buell R."/>
        </authorList>
    </citation>
    <scope>NUCLEOTIDE SEQUENCE</scope>
</reference>
<evidence type="ECO:0000259" key="3">
    <source>
        <dbReference type="Pfam" id="PF10536"/>
    </source>
</evidence>
<reference evidence="4" key="2">
    <citation type="submission" date="2005-04" db="EMBL/GenBank/DDBJ databases">
        <authorList>
            <person name="Buell C.R."/>
            <person name="Wing R.A."/>
            <person name="McCombie W.A."/>
            <person name="Ouyang S."/>
        </authorList>
    </citation>
    <scope>NUCLEOTIDE SEQUENCE</scope>
</reference>
<name>Q2R0U0_ORYSJ</name>
<dbReference type="Pfam" id="PF10536">
    <property type="entry name" value="PMD"/>
    <property type="match status" value="1"/>
</dbReference>
<feature type="domain" description="Aminotransferase-like plant mobile" evidence="3">
    <location>
        <begin position="50"/>
        <end position="228"/>
    </location>
</feature>
<evidence type="ECO:0000313" key="4">
    <source>
        <dbReference type="EMBL" id="ABA95009.1"/>
    </source>
</evidence>
<gene>
    <name evidence="4" type="ordered locus">LOC_Os11g41430</name>
</gene>
<dbReference type="PANTHER" id="PTHR46033">
    <property type="entry name" value="PROTEIN MAIN-LIKE 2"/>
    <property type="match status" value="1"/>
</dbReference>
<evidence type="ECO:0000256" key="1">
    <source>
        <dbReference type="SAM" id="MobiDB-lite"/>
    </source>
</evidence>
<sequence length="720" mass="80104">MSTSFTPSSAPAIEFPENGTFKSWPWAVKIWSNWYKRASASKQGHWEELGIAQCLALTVADMAKDEPMLSAASYFWSNTINAFLFNQGPMTPTLLDITMITGLDVTSSANPVSLNTENQFAFKTRSIGGWTGFITINMGIGPVTPKEHVAFLMMWLEKFLFCGQSCGSTTNWQHIAEALVNKRQFPLGKYLLGYLYHTLSSASTRLATNSVIGTGGPWWLLQIWLNLHTIRVAKRPALFEADFLSVESTIDDEGNEIITRRCISFGEATSTYPGSELSADLFMNWFGNFYDGFPKDSRSWFVYEYFADFELPADFRFDEIKSDKFEKSRETTESSPPHVSQSGENIKYVAGLLPNGGGLAPSTIGYNAPKTATLLHGQAREPIPSEAGKRKRIKPSAAAPSATKKKAPKKQKVAAADDLPNIDPEVEKFLDEAKIEEPIDDAAADLNDAIEKTPSANIPAPQRTSPTPIHQPINLGRFVLQLLSNMNQANMHHRLRALADMFSFDIRQFMDDEEETSSKAQTPLADGLKDTLKDIAHRLESSLEALVVDCGPIRARFGEIQDQIPDDVVEVISPAVFLEQYQFKLERARQRIADRREGKELAATIQANRQSINEEKAKLDGMISGPSSIQVNVDRLKSRKIELLPKLKACNTELALEEQKLADLPRAIEEQRSKLKVSIKHLADMNKSMKTIPGTDDADAQAIEEVNKLGNGLYRLFISL</sequence>
<dbReference type="InterPro" id="IPR010811">
    <property type="entry name" value="DUF1409"/>
</dbReference>
<proteinExistence type="predicted"/>
<feature type="compositionally biased region" description="Basic residues" evidence="1">
    <location>
        <begin position="403"/>
        <end position="412"/>
    </location>
</feature>
<dbReference type="AlphaFoldDB" id="Q2R0U0"/>
<feature type="region of interest" description="Disordered" evidence="1">
    <location>
        <begin position="381"/>
        <end position="420"/>
    </location>
</feature>
<protein>
    <recommendedName>
        <fullName evidence="5">Aminotransferase-like protein</fullName>
    </recommendedName>
</protein>
<accession>Q2R0U0</accession>
<feature type="domain" description="DUF1409" evidence="2">
    <location>
        <begin position="538"/>
        <end position="585"/>
    </location>
</feature>
<dbReference type="EMBL" id="DP000010">
    <property type="protein sequence ID" value="ABA95009.1"/>
    <property type="molecule type" value="Genomic_DNA"/>
</dbReference>
<dbReference type="Pfam" id="PF07197">
    <property type="entry name" value="DUF1409"/>
    <property type="match status" value="1"/>
</dbReference>
<evidence type="ECO:0000259" key="2">
    <source>
        <dbReference type="Pfam" id="PF07197"/>
    </source>
</evidence>